<evidence type="ECO:0000313" key="2">
    <source>
        <dbReference type="EMBL" id="MBP2380745.1"/>
    </source>
</evidence>
<dbReference type="RefSeq" id="WP_209899158.1">
    <property type="nucleotide sequence ID" value="NZ_BAAAJW010000015.1"/>
</dbReference>
<feature type="domain" description="DUF402" evidence="1">
    <location>
        <begin position="85"/>
        <end position="201"/>
    </location>
</feature>
<evidence type="ECO:0000259" key="1">
    <source>
        <dbReference type="Pfam" id="PF04167"/>
    </source>
</evidence>
<dbReference type="Proteomes" id="UP001519290">
    <property type="component" value="Unassembled WGS sequence"/>
</dbReference>
<keyword evidence="3" id="KW-1185">Reference proteome</keyword>
<accession>A0ABS4WX03</accession>
<evidence type="ECO:0000313" key="3">
    <source>
        <dbReference type="Proteomes" id="UP001519290"/>
    </source>
</evidence>
<proteinExistence type="predicted"/>
<dbReference type="InterPro" id="IPR007295">
    <property type="entry name" value="DUF402"/>
</dbReference>
<dbReference type="Gene3D" id="2.40.380.10">
    <property type="entry name" value="FomD-like"/>
    <property type="match status" value="1"/>
</dbReference>
<name>A0ABS4WX03_9MICO</name>
<dbReference type="EMBL" id="JAGIOD010000001">
    <property type="protein sequence ID" value="MBP2380745.1"/>
    <property type="molecule type" value="Genomic_DNA"/>
</dbReference>
<protein>
    <recommendedName>
        <fullName evidence="1">DUF402 domain-containing protein</fullName>
    </recommendedName>
</protein>
<dbReference type="Pfam" id="PF04167">
    <property type="entry name" value="DUF402"/>
    <property type="match status" value="1"/>
</dbReference>
<sequence length="238" mass="26088">MTFSARVPVPAPDPPVPPFAPGAGVVLRSIRNRPSASPTPSFAVAGIVVADSEDLSVVATAAGSGMARRAGRAEGPGGRQVAPLDWDGSHEVTSWRGPTVIRVHRSGESWSIWRWHDGESWVGDWYGNLECPWQRSPIGFDTQDWDLDVVGIGAPGTDSWRVEYKDDDELEFIVQIGAAPAVEAERIREQGRLLHAEFTRGSWPFDAVWEKWLPRSGVEPTPLPRGWRELDPRATHGG</sequence>
<comment type="caution">
    <text evidence="2">The sequence shown here is derived from an EMBL/GenBank/DDBJ whole genome shotgun (WGS) entry which is preliminary data.</text>
</comment>
<dbReference type="SUPFAM" id="SSF159234">
    <property type="entry name" value="FomD-like"/>
    <property type="match status" value="1"/>
</dbReference>
<gene>
    <name evidence="2" type="ORF">JOF43_000702</name>
</gene>
<organism evidence="2 3">
    <name type="scientific">Brachybacterium sacelli</name>
    <dbReference type="NCBI Taxonomy" id="173364"/>
    <lineage>
        <taxon>Bacteria</taxon>
        <taxon>Bacillati</taxon>
        <taxon>Actinomycetota</taxon>
        <taxon>Actinomycetes</taxon>
        <taxon>Micrococcales</taxon>
        <taxon>Dermabacteraceae</taxon>
        <taxon>Brachybacterium</taxon>
    </lineage>
</organism>
<dbReference type="InterPro" id="IPR035930">
    <property type="entry name" value="FomD-like_sf"/>
</dbReference>
<reference evidence="2 3" key="1">
    <citation type="submission" date="2021-03" db="EMBL/GenBank/DDBJ databases">
        <title>Sequencing the genomes of 1000 actinobacteria strains.</title>
        <authorList>
            <person name="Klenk H.-P."/>
        </authorList>
    </citation>
    <scope>NUCLEOTIDE SEQUENCE [LARGE SCALE GENOMIC DNA]</scope>
    <source>
        <strain evidence="2 3">DSM 14566</strain>
    </source>
</reference>